<keyword evidence="7" id="KW-0406">Ion transport</keyword>
<dbReference type="Gene3D" id="1.20.1250.20">
    <property type="entry name" value="MFS general substrate transporter like domains"/>
    <property type="match status" value="1"/>
</dbReference>
<dbReference type="WormBase" id="SRAE_0000027800">
    <property type="protein sequence ID" value="SRP04163"/>
    <property type="gene ID" value="WBGene00256020"/>
</dbReference>
<name>A0A090KUH4_STRRB</name>
<dbReference type="PANTHER" id="PTHR11660:SF57">
    <property type="entry name" value="SOLUTE CARRIER FAMILY 40 MEMBER"/>
    <property type="match status" value="1"/>
</dbReference>
<evidence type="ECO:0000313" key="10">
    <source>
        <dbReference type="WBParaSite" id="SRAE_0000027800.1"/>
    </source>
</evidence>
<feature type="transmembrane region" description="Helical" evidence="7">
    <location>
        <begin position="347"/>
        <end position="370"/>
    </location>
</feature>
<feature type="transmembrane region" description="Helical" evidence="7">
    <location>
        <begin position="44"/>
        <end position="64"/>
    </location>
</feature>
<dbReference type="RefSeq" id="XP_024500359.1">
    <property type="nucleotide sequence ID" value="XM_024646148.1"/>
</dbReference>
<reference evidence="8" key="2">
    <citation type="submission" date="2014-09" db="EMBL/GenBank/DDBJ databases">
        <authorList>
            <person name="Aslett A.Martin."/>
        </authorList>
    </citation>
    <scope>NUCLEOTIDE SEQUENCE</scope>
    <source>
        <strain evidence="8">ED321 Heterogonic</strain>
    </source>
</reference>
<feature type="transmembrane region" description="Helical" evidence="7">
    <location>
        <begin position="279"/>
        <end position="303"/>
    </location>
</feature>
<evidence type="ECO:0000256" key="2">
    <source>
        <dbReference type="ARBA" id="ARBA00006279"/>
    </source>
</evidence>
<dbReference type="WBParaSite" id="SRAE_0000027800.1">
    <property type="protein sequence ID" value="SRAE_0000027800.1"/>
    <property type="gene ID" value="WBGene00256020"/>
</dbReference>
<dbReference type="InterPro" id="IPR036259">
    <property type="entry name" value="MFS_trans_sf"/>
</dbReference>
<protein>
    <recommendedName>
        <fullName evidence="7">Solute carrier family 40 member</fullName>
    </recommendedName>
</protein>
<keyword evidence="6 7" id="KW-0472">Membrane</keyword>
<dbReference type="GO" id="GO:0016020">
    <property type="term" value="C:membrane"/>
    <property type="evidence" value="ECO:0007669"/>
    <property type="project" value="UniProtKB-SubCell"/>
</dbReference>
<feature type="transmembrane region" description="Helical" evidence="7">
    <location>
        <begin position="203"/>
        <end position="227"/>
    </location>
</feature>
<comment type="similarity">
    <text evidence="2 7">Belongs to the ferroportin (FP) (TC 2.A.100) family. SLC40A subfamily.</text>
</comment>
<dbReference type="InterPro" id="IPR009716">
    <property type="entry name" value="Ferroportin-1"/>
</dbReference>
<feature type="transmembrane region" description="Helical" evidence="7">
    <location>
        <begin position="71"/>
        <end position="93"/>
    </location>
</feature>
<dbReference type="SUPFAM" id="SSF103473">
    <property type="entry name" value="MFS general substrate transporter"/>
    <property type="match status" value="1"/>
</dbReference>
<evidence type="ECO:0000256" key="7">
    <source>
        <dbReference type="RuleBase" id="RU365065"/>
    </source>
</evidence>
<keyword evidence="5 7" id="KW-1133">Transmembrane helix</keyword>
<dbReference type="OMA" id="SMCFEYL"/>
<dbReference type="Proteomes" id="UP000035682">
    <property type="component" value="Unplaced"/>
</dbReference>
<evidence type="ECO:0000256" key="3">
    <source>
        <dbReference type="ARBA" id="ARBA00022448"/>
    </source>
</evidence>
<accession>A0A090KUH4</accession>
<dbReference type="CTD" id="36373518"/>
<reference evidence="9" key="1">
    <citation type="submission" date="2014-09" db="EMBL/GenBank/DDBJ databases">
        <authorList>
            <person name="Martin A.A."/>
        </authorList>
    </citation>
    <scope>NUCLEOTIDE SEQUENCE</scope>
    <source>
        <strain evidence="9">ED321</strain>
    </source>
</reference>
<feature type="transmembrane region" description="Helical" evidence="7">
    <location>
        <begin position="451"/>
        <end position="471"/>
    </location>
</feature>
<proteinExistence type="inferred from homology"/>
<evidence type="ECO:0000313" key="11">
    <source>
        <dbReference type="WormBase" id="SRAE_0000027800"/>
    </source>
</evidence>
<evidence type="ECO:0000313" key="8">
    <source>
        <dbReference type="EMBL" id="CEF61150.1"/>
    </source>
</evidence>
<dbReference type="GeneID" id="36373518"/>
<feature type="transmembrane region" description="Helical" evidence="7">
    <location>
        <begin position="170"/>
        <end position="191"/>
    </location>
</feature>
<evidence type="ECO:0000256" key="4">
    <source>
        <dbReference type="ARBA" id="ARBA00022692"/>
    </source>
</evidence>
<keyword evidence="3 7" id="KW-0813">Transport</keyword>
<keyword evidence="9" id="KW-1185">Reference proteome</keyword>
<dbReference type="EMBL" id="LN609405">
    <property type="protein sequence ID" value="CEF61150.1"/>
    <property type="molecule type" value="Genomic_DNA"/>
</dbReference>
<dbReference type="Pfam" id="PF06963">
    <property type="entry name" value="FPN1"/>
    <property type="match status" value="1"/>
</dbReference>
<dbReference type="AlphaFoldDB" id="A0A090KUH4"/>
<comment type="function">
    <text evidence="7">May be involved in iron transport and iron homeostasis.</text>
</comment>
<sequence length="478" mass="55687">MKKQYKIDGMFFGSFAILVLTDRLWWFIQTFVLSNFGQFRLMSIYMGIESLMLMIFTGYGGAWLDKHSRFYGIKVLLCIVTILSIISCIAINFAFKLNYLNEEKINKISNSCYFSLLISVISTSIGSFFYNLIRLVLTKDWIVILSKEFKKNEFDDESIRSKKFKNDKKLTYYNTISALIYQISFIIEPIITGFVMNYLNYQMASIVFCIFNISMWIIISLFLNFIYKNVNRLKRIKKRRHEEEKLKTICNSNISTCINDNKLDVKNELKIIKFLKHPVSFVAVALSLTYMNILQLSGVSITYASINNVSEQSLNLFRCIGSIFALIGTILYPLFKKFFGLKKTGFIGFFMQQIFLLPSVISIFLPGSIFEYNIFFKELTNINYSIYIYLIGITFSRLGLFIGDCAVNQQMQHMIEEEIRSEIFGIHTSLSYTLTLLSAGLIFLFPDPKYFGFFIILSMIELIVGIIFYIIHMYSYYK</sequence>
<feature type="transmembrane region" description="Helical" evidence="7">
    <location>
        <begin position="113"/>
        <end position="133"/>
    </location>
</feature>
<evidence type="ECO:0000256" key="1">
    <source>
        <dbReference type="ARBA" id="ARBA00004141"/>
    </source>
</evidence>
<reference evidence="10" key="3">
    <citation type="submission" date="2020-12" db="UniProtKB">
        <authorList>
            <consortium name="WormBaseParasite"/>
        </authorList>
    </citation>
    <scope>IDENTIFICATION</scope>
</reference>
<keyword evidence="4 7" id="KW-0812">Transmembrane</keyword>
<feature type="transmembrane region" description="Helical" evidence="7">
    <location>
        <begin position="12"/>
        <end position="32"/>
    </location>
</feature>
<dbReference type="PANTHER" id="PTHR11660">
    <property type="entry name" value="SOLUTE CARRIER FAMILY 40 MEMBER"/>
    <property type="match status" value="1"/>
</dbReference>
<evidence type="ECO:0000256" key="6">
    <source>
        <dbReference type="ARBA" id="ARBA00023136"/>
    </source>
</evidence>
<comment type="subcellular location">
    <subcellularLocation>
        <location evidence="1 7">Membrane</location>
        <topology evidence="1 7">Multi-pass membrane protein</topology>
    </subcellularLocation>
</comment>
<evidence type="ECO:0000256" key="5">
    <source>
        <dbReference type="ARBA" id="ARBA00022989"/>
    </source>
</evidence>
<evidence type="ECO:0000313" key="9">
    <source>
        <dbReference type="Proteomes" id="UP000035682"/>
    </source>
</evidence>
<feature type="transmembrane region" description="Helical" evidence="7">
    <location>
        <begin position="423"/>
        <end position="445"/>
    </location>
</feature>
<gene>
    <name evidence="8 10 11" type="ORF">SRAE_0000027800</name>
</gene>
<organism evidence="8">
    <name type="scientific">Strongyloides ratti</name>
    <name type="common">Parasitic roundworm</name>
    <dbReference type="NCBI Taxonomy" id="34506"/>
    <lineage>
        <taxon>Eukaryota</taxon>
        <taxon>Metazoa</taxon>
        <taxon>Ecdysozoa</taxon>
        <taxon>Nematoda</taxon>
        <taxon>Chromadorea</taxon>
        <taxon>Rhabditida</taxon>
        <taxon>Tylenchina</taxon>
        <taxon>Panagrolaimomorpha</taxon>
        <taxon>Strongyloidoidea</taxon>
        <taxon>Strongyloididae</taxon>
        <taxon>Strongyloides</taxon>
    </lineage>
</organism>
<dbReference type="OrthoDB" id="648861at2759"/>
<feature type="transmembrane region" description="Helical" evidence="7">
    <location>
        <begin position="315"/>
        <end position="335"/>
    </location>
</feature>
<feature type="transmembrane region" description="Helical" evidence="7">
    <location>
        <begin position="382"/>
        <end position="402"/>
    </location>
</feature>
<dbReference type="GO" id="GO:0005381">
    <property type="term" value="F:iron ion transmembrane transporter activity"/>
    <property type="evidence" value="ECO:0007669"/>
    <property type="project" value="UniProtKB-UniRule"/>
</dbReference>